<evidence type="ECO:0000313" key="2">
    <source>
        <dbReference type="Proteomes" id="UP000223025"/>
    </source>
</evidence>
<reference evidence="1 2" key="1">
    <citation type="submission" date="2017-06" db="EMBL/GenBank/DDBJ databases">
        <authorList>
            <person name="Kim H.J."/>
            <person name="Triplett B.A."/>
        </authorList>
    </citation>
    <scope>NUCLEOTIDE SEQUENCE [LARGE SCALE GENOMIC DNA]</scope>
</reference>
<dbReference type="EMBL" id="MF403008">
    <property type="protein sequence ID" value="AUZ94898.1"/>
    <property type="molecule type" value="Genomic_DNA"/>
</dbReference>
<dbReference type="Proteomes" id="UP000223025">
    <property type="component" value="Segment"/>
</dbReference>
<organism evidence="1 2">
    <name type="scientific">Agrobacterium phage Atu_ph07</name>
    <dbReference type="NCBI Taxonomy" id="2024264"/>
    <lineage>
        <taxon>Viruses</taxon>
        <taxon>Duplodnaviria</taxon>
        <taxon>Heunggongvirae</taxon>
        <taxon>Uroviricota</taxon>
        <taxon>Caudoviricetes</taxon>
        <taxon>Polybotosvirus</taxon>
        <taxon>Polybotosvirus Atuph07</taxon>
    </lineage>
</organism>
<protein>
    <submittedName>
        <fullName evidence="1">Uncharacterized protein</fullName>
    </submittedName>
</protein>
<proteinExistence type="predicted"/>
<dbReference type="GeneID" id="40088097"/>
<keyword evidence="2" id="KW-1185">Reference proteome</keyword>
<accession>A0A2L0UZE3</accession>
<evidence type="ECO:0000313" key="1">
    <source>
        <dbReference type="EMBL" id="AUZ94898.1"/>
    </source>
</evidence>
<name>A0A2L0UZE3_9CAUD</name>
<dbReference type="RefSeq" id="YP_009611759.1">
    <property type="nucleotide sequence ID" value="NC_042013.1"/>
</dbReference>
<dbReference type="KEGG" id="vg:40088097"/>
<sequence>MDLHNLTIEQVQKIMDDEKDFSRCISIEYIGTNMFDETIPKYRMKWFDEIDAEEVEDSIMIFTRDDGSHWIRY</sequence>